<organism evidence="1 2">
    <name type="scientific">Lachnoanaerobaculum saburreum</name>
    <dbReference type="NCBI Taxonomy" id="467210"/>
    <lineage>
        <taxon>Bacteria</taxon>
        <taxon>Bacillati</taxon>
        <taxon>Bacillota</taxon>
        <taxon>Clostridia</taxon>
        <taxon>Lachnospirales</taxon>
        <taxon>Lachnospiraceae</taxon>
        <taxon>Lachnoanaerobaculum</taxon>
    </lineage>
</organism>
<protein>
    <submittedName>
        <fullName evidence="1">Uncharacterized protein</fullName>
    </submittedName>
</protein>
<dbReference type="EMBL" id="LSDA01000091">
    <property type="protein sequence ID" value="KXB57350.1"/>
    <property type="molecule type" value="Genomic_DNA"/>
</dbReference>
<dbReference type="AlphaFoldDB" id="A0A133ZPK6"/>
<evidence type="ECO:0000313" key="2">
    <source>
        <dbReference type="Proteomes" id="UP000070394"/>
    </source>
</evidence>
<dbReference type="STRING" id="467210.HMPREF1866_01432"/>
<gene>
    <name evidence="1" type="ORF">HMPREF1866_01432</name>
</gene>
<dbReference type="Proteomes" id="UP000070394">
    <property type="component" value="Unassembled WGS sequence"/>
</dbReference>
<comment type="caution">
    <text evidence="1">The sequence shown here is derived from an EMBL/GenBank/DDBJ whole genome shotgun (WGS) entry which is preliminary data.</text>
</comment>
<proteinExistence type="predicted"/>
<dbReference type="RefSeq" id="WP_060931191.1">
    <property type="nucleotide sequence ID" value="NZ_KQ959828.1"/>
</dbReference>
<evidence type="ECO:0000313" key="1">
    <source>
        <dbReference type="EMBL" id="KXB57350.1"/>
    </source>
</evidence>
<dbReference type="PATRIC" id="fig|467210.3.peg.1422"/>
<sequence>MLKIGEKYRFEDDLSDRQSCLIFDKDNGLWSVDIGFKEGNFRGELTAPSICINSIDSNKSSVKDLVGETFIANTLEECDEREDTFYIYESEPMVSYRLEIIEIKDDNAHIRCTGVLIVDGYADPIEKEYFEIDSLIPIIESVDDWKKFEL</sequence>
<accession>A0A133ZPK6</accession>
<dbReference type="OrthoDB" id="360176at2"/>
<keyword evidence="2" id="KW-1185">Reference proteome</keyword>
<reference evidence="2" key="1">
    <citation type="submission" date="2016-01" db="EMBL/GenBank/DDBJ databases">
        <authorList>
            <person name="Mitreva M."/>
            <person name="Pepin K.H."/>
            <person name="Mihindukulasuriya K.A."/>
            <person name="Fulton R."/>
            <person name="Fronick C."/>
            <person name="O'Laughlin M."/>
            <person name="Miner T."/>
            <person name="Herter B."/>
            <person name="Rosa B.A."/>
            <person name="Cordes M."/>
            <person name="Tomlinson C."/>
            <person name="Wollam A."/>
            <person name="Palsikar V.B."/>
            <person name="Mardis E.R."/>
            <person name="Wilson R.K."/>
        </authorList>
    </citation>
    <scope>NUCLEOTIDE SEQUENCE [LARGE SCALE GENOMIC DNA]</scope>
    <source>
        <strain evidence="2">DNF00896</strain>
    </source>
</reference>
<name>A0A133ZPK6_9FIRM</name>